<evidence type="ECO:0000259" key="2">
    <source>
        <dbReference type="PROSITE" id="PS50011"/>
    </source>
</evidence>
<dbReference type="Pfam" id="PF07714">
    <property type="entry name" value="PK_Tyr_Ser-Thr"/>
    <property type="match status" value="1"/>
</dbReference>
<evidence type="ECO:0000256" key="1">
    <source>
        <dbReference type="SAM" id="MobiDB-lite"/>
    </source>
</evidence>
<feature type="region of interest" description="Disordered" evidence="1">
    <location>
        <begin position="1"/>
        <end position="42"/>
    </location>
</feature>
<dbReference type="AlphaFoldDB" id="A0A8H2WVV6"/>
<dbReference type="InterPro" id="IPR051681">
    <property type="entry name" value="Ser/Thr_Kinases-Pseudokinases"/>
</dbReference>
<dbReference type="EMBL" id="CAJMWX010000162">
    <property type="protein sequence ID" value="CAE6405765.1"/>
    <property type="molecule type" value="Genomic_DNA"/>
</dbReference>
<dbReference type="GO" id="GO:0004674">
    <property type="term" value="F:protein serine/threonine kinase activity"/>
    <property type="evidence" value="ECO:0007669"/>
    <property type="project" value="TreeGrafter"/>
</dbReference>
<organism evidence="3 4">
    <name type="scientific">Rhizoctonia solani</name>
    <dbReference type="NCBI Taxonomy" id="456999"/>
    <lineage>
        <taxon>Eukaryota</taxon>
        <taxon>Fungi</taxon>
        <taxon>Dikarya</taxon>
        <taxon>Basidiomycota</taxon>
        <taxon>Agaricomycotina</taxon>
        <taxon>Agaricomycetes</taxon>
        <taxon>Cantharellales</taxon>
        <taxon>Ceratobasidiaceae</taxon>
        <taxon>Rhizoctonia</taxon>
    </lineage>
</organism>
<comment type="caution">
    <text evidence="3">The sequence shown here is derived from an EMBL/GenBank/DDBJ whole genome shotgun (WGS) entry which is preliminary data.</text>
</comment>
<name>A0A8H2WVV6_9AGAM</name>
<dbReference type="SUPFAM" id="SSF56112">
    <property type="entry name" value="Protein kinase-like (PK-like)"/>
    <property type="match status" value="1"/>
</dbReference>
<dbReference type="PROSITE" id="PS00108">
    <property type="entry name" value="PROTEIN_KINASE_ST"/>
    <property type="match status" value="1"/>
</dbReference>
<dbReference type="InterPro" id="IPR001245">
    <property type="entry name" value="Ser-Thr/Tyr_kinase_cat_dom"/>
</dbReference>
<dbReference type="InterPro" id="IPR008271">
    <property type="entry name" value="Ser/Thr_kinase_AS"/>
</dbReference>
<dbReference type="PROSITE" id="PS50011">
    <property type="entry name" value="PROTEIN_KINASE_DOM"/>
    <property type="match status" value="1"/>
</dbReference>
<feature type="domain" description="Protein kinase" evidence="2">
    <location>
        <begin position="339"/>
        <end position="522"/>
    </location>
</feature>
<dbReference type="PANTHER" id="PTHR44329:SF214">
    <property type="entry name" value="PROTEIN KINASE DOMAIN-CONTAINING PROTEIN"/>
    <property type="match status" value="1"/>
</dbReference>
<dbReference type="Proteomes" id="UP000663888">
    <property type="component" value="Unassembled WGS sequence"/>
</dbReference>
<dbReference type="InterPro" id="IPR011009">
    <property type="entry name" value="Kinase-like_dom_sf"/>
</dbReference>
<accession>A0A8H2WVV6</accession>
<evidence type="ECO:0000313" key="4">
    <source>
        <dbReference type="Proteomes" id="UP000663888"/>
    </source>
</evidence>
<feature type="region of interest" description="Disordered" evidence="1">
    <location>
        <begin position="56"/>
        <end position="80"/>
    </location>
</feature>
<dbReference type="GO" id="GO:0005524">
    <property type="term" value="F:ATP binding"/>
    <property type="evidence" value="ECO:0007669"/>
    <property type="project" value="InterPro"/>
</dbReference>
<gene>
    <name evidence="3" type="ORF">RDB_LOCUS7403</name>
</gene>
<dbReference type="SMART" id="SM00220">
    <property type="entry name" value="S_TKc"/>
    <property type="match status" value="1"/>
</dbReference>
<evidence type="ECO:0000313" key="3">
    <source>
        <dbReference type="EMBL" id="CAE6405765.1"/>
    </source>
</evidence>
<protein>
    <recommendedName>
        <fullName evidence="2">Protein kinase domain-containing protein</fullName>
    </recommendedName>
</protein>
<feature type="compositionally biased region" description="Polar residues" evidence="1">
    <location>
        <begin position="109"/>
        <end position="137"/>
    </location>
</feature>
<proteinExistence type="predicted"/>
<dbReference type="Gene3D" id="1.10.510.10">
    <property type="entry name" value="Transferase(Phosphotransferase) domain 1"/>
    <property type="match status" value="1"/>
</dbReference>
<feature type="region of interest" description="Disordered" evidence="1">
    <location>
        <begin position="95"/>
        <end position="159"/>
    </location>
</feature>
<sequence length="522" mass="57441">MPKLPRLSRQQGGRFRDDRKPFRLRRKQRENEKQGEESNGWQRALELYKLKSLSLPNLLGRGTPSNQSAPTSSAASIKDALPCDFNMDTYRLEPEFSTERGPPLPGTEDNGSTETQSSSEDLMLHSNDSFDTCSTATSDSIEGEERSSSSSVASASNTSFQVPDALRGTVVDYEPWRFDGNNVPSEDKRQGSQSHSSGILCIDYTYRGRLGRGDRSLDQTISPRSTSKMTNTVETFNSTTNCKSEATEALVKYCQDPVQIWGNPIAHVYPESPAGSNNHISLENIGTSDASDHHGPGVPLRQTGEIPQPISKQMNAPEVVFHLVAHGCQDLADVVDHNSFSEYSVSHGGFSDVYLGRLLDGTQVAVKALRVSASSITQNPKHLKHAARELHTWIFRGRIGMVSPWMAQGSLPRYLERTPDVDRCNICVRICDGLSYLHQIGIVHGDLKGANILISDDGVPVLTDFGNSLLMDRTMLFTQTTSGNSMTLRWSSPELITGSDVQSKASDVYALAMVRISIFNRP</sequence>
<dbReference type="PANTHER" id="PTHR44329">
    <property type="entry name" value="SERINE/THREONINE-PROTEIN KINASE TNNI3K-RELATED"/>
    <property type="match status" value="1"/>
</dbReference>
<feature type="compositionally biased region" description="Polar residues" evidence="1">
    <location>
        <begin position="63"/>
        <end position="75"/>
    </location>
</feature>
<reference evidence="3" key="1">
    <citation type="submission" date="2021-01" db="EMBL/GenBank/DDBJ databases">
        <authorList>
            <person name="Kaushik A."/>
        </authorList>
    </citation>
    <scope>NUCLEOTIDE SEQUENCE</scope>
    <source>
        <strain evidence="3">AG4-R118</strain>
    </source>
</reference>
<dbReference type="InterPro" id="IPR000719">
    <property type="entry name" value="Prot_kinase_dom"/>
</dbReference>
<feature type="compositionally biased region" description="Low complexity" evidence="1">
    <location>
        <begin position="148"/>
        <end position="159"/>
    </location>
</feature>